<dbReference type="SUPFAM" id="SSF53474">
    <property type="entry name" value="alpha/beta-Hydrolases"/>
    <property type="match status" value="1"/>
</dbReference>
<keyword evidence="2" id="KW-0378">Hydrolase</keyword>
<proteinExistence type="predicted"/>
<dbReference type="PANTHER" id="PTHR17630">
    <property type="entry name" value="DIENELACTONE HYDROLASE"/>
    <property type="match status" value="1"/>
</dbReference>
<dbReference type="AlphaFoldDB" id="A0A8H6VYU2"/>
<evidence type="ECO:0000313" key="2">
    <source>
        <dbReference type="EMBL" id="KAF7298817.1"/>
    </source>
</evidence>
<protein>
    <submittedName>
        <fullName evidence="2">Dienelactone hydrolase endo-1,3,1,4-beta-D-glucanase</fullName>
    </submittedName>
</protein>
<dbReference type="PANTHER" id="PTHR17630:SF44">
    <property type="entry name" value="PROTEIN AIM2"/>
    <property type="match status" value="1"/>
</dbReference>
<comment type="caution">
    <text evidence="2">The sequence shown here is derived from an EMBL/GenBank/DDBJ whole genome shotgun (WGS) entry which is preliminary data.</text>
</comment>
<dbReference type="Gene3D" id="3.40.50.1820">
    <property type="entry name" value="alpha/beta hydrolase"/>
    <property type="match status" value="1"/>
</dbReference>
<dbReference type="RefSeq" id="XP_037218205.1">
    <property type="nucleotide sequence ID" value="XM_037364963.1"/>
</dbReference>
<accession>A0A8H6VYU2</accession>
<dbReference type="OrthoDB" id="17560at2759"/>
<dbReference type="GO" id="GO:0016787">
    <property type="term" value="F:hydrolase activity"/>
    <property type="evidence" value="ECO:0007669"/>
    <property type="project" value="UniProtKB-KW"/>
</dbReference>
<reference evidence="2" key="1">
    <citation type="submission" date="2020-05" db="EMBL/GenBank/DDBJ databases">
        <title>Mycena genomes resolve the evolution of fungal bioluminescence.</title>
        <authorList>
            <person name="Tsai I.J."/>
        </authorList>
    </citation>
    <scope>NUCLEOTIDE SEQUENCE</scope>
    <source>
        <strain evidence="2">171206Taipei</strain>
    </source>
</reference>
<gene>
    <name evidence="2" type="ORF">MIND_00829300</name>
</gene>
<dbReference type="Proteomes" id="UP000636479">
    <property type="component" value="Unassembled WGS sequence"/>
</dbReference>
<keyword evidence="3" id="KW-1185">Reference proteome</keyword>
<sequence length="401" mass="43595">MPLLQSYLSLVRIHPISTISNSVFGALCMLSAIPFLGIPFPSRAAAEYYATKNHWIAENYGVTPRQAGYFGAVVRTGVGLGVIYPTTRPLALALNAAIVVRGTALAWRDGRPMLPQYGMLATMAWYSGSKFIISTTMSVCADCFKGVEKTIGGVKCYVATPSVHYPQDKAILFLSDAFGLALSNNKEIYSSSQTTLLGMASMYVFLDLPFRLTSLFNKTIVPDLFDGNPAPTDAFDPKPEGVAPFDFMSWLGQHGREVTRPIIDKVVKALKEEGITKFAAPGYCFGARYVVDLAFENIVHVAAISHPSLLAIPDDLHKYKTDSQAPLLINNCTTDHVFPVSAGEQADAILGHGNFTPGYKRVFFEGCTHGFAVRGDLSDPKVKAGKEGAFKSCVEWFNAHL</sequence>
<dbReference type="GeneID" id="59347479"/>
<dbReference type="InterPro" id="IPR002925">
    <property type="entry name" value="Dienelactn_hydro"/>
</dbReference>
<evidence type="ECO:0000259" key="1">
    <source>
        <dbReference type="Pfam" id="PF01738"/>
    </source>
</evidence>
<dbReference type="Pfam" id="PF01738">
    <property type="entry name" value="DLH"/>
    <property type="match status" value="1"/>
</dbReference>
<organism evidence="2 3">
    <name type="scientific">Mycena indigotica</name>
    <dbReference type="NCBI Taxonomy" id="2126181"/>
    <lineage>
        <taxon>Eukaryota</taxon>
        <taxon>Fungi</taxon>
        <taxon>Dikarya</taxon>
        <taxon>Basidiomycota</taxon>
        <taxon>Agaricomycotina</taxon>
        <taxon>Agaricomycetes</taxon>
        <taxon>Agaricomycetidae</taxon>
        <taxon>Agaricales</taxon>
        <taxon>Marasmiineae</taxon>
        <taxon>Mycenaceae</taxon>
        <taxon>Mycena</taxon>
    </lineage>
</organism>
<dbReference type="InterPro" id="IPR029058">
    <property type="entry name" value="AB_hydrolase_fold"/>
</dbReference>
<name>A0A8H6VYU2_9AGAR</name>
<evidence type="ECO:0000313" key="3">
    <source>
        <dbReference type="Proteomes" id="UP000636479"/>
    </source>
</evidence>
<feature type="domain" description="Dienelactone hydrolase" evidence="1">
    <location>
        <begin position="220"/>
        <end position="400"/>
    </location>
</feature>
<dbReference type="EMBL" id="JACAZF010000007">
    <property type="protein sequence ID" value="KAF7298817.1"/>
    <property type="molecule type" value="Genomic_DNA"/>
</dbReference>